<keyword evidence="3 10" id="KW-0285">Flavoprotein</keyword>
<evidence type="ECO:0000256" key="11">
    <source>
        <dbReference type="PIRSR" id="PIRSR006268-2"/>
    </source>
</evidence>
<protein>
    <recommendedName>
        <fullName evidence="2 10">FAD:protein FMN transferase</fullName>
        <ecNumber evidence="1 10">2.7.1.180</ecNumber>
    </recommendedName>
    <alternativeName>
        <fullName evidence="8 10">Flavin transferase</fullName>
    </alternativeName>
</protein>
<dbReference type="GO" id="GO:0016740">
    <property type="term" value="F:transferase activity"/>
    <property type="evidence" value="ECO:0007669"/>
    <property type="project" value="UniProtKB-UniRule"/>
</dbReference>
<keyword evidence="7 10" id="KW-0460">Magnesium</keyword>
<evidence type="ECO:0000313" key="13">
    <source>
        <dbReference type="Proteomes" id="UP000321577"/>
    </source>
</evidence>
<dbReference type="InterPro" id="IPR003374">
    <property type="entry name" value="ApbE-like_sf"/>
</dbReference>
<dbReference type="GO" id="GO:0046872">
    <property type="term" value="F:metal ion binding"/>
    <property type="evidence" value="ECO:0007669"/>
    <property type="project" value="UniProtKB-UniRule"/>
</dbReference>
<dbReference type="PANTHER" id="PTHR30040:SF2">
    <property type="entry name" value="FAD:PROTEIN FMN TRANSFERASE"/>
    <property type="match status" value="1"/>
</dbReference>
<proteinExistence type="inferred from homology"/>
<evidence type="ECO:0000256" key="6">
    <source>
        <dbReference type="ARBA" id="ARBA00022827"/>
    </source>
</evidence>
<dbReference type="EC" id="2.7.1.180" evidence="1 10"/>
<dbReference type="EMBL" id="BKAG01000001">
    <property type="protein sequence ID" value="GEP40732.1"/>
    <property type="molecule type" value="Genomic_DNA"/>
</dbReference>
<dbReference type="Gene3D" id="3.10.520.10">
    <property type="entry name" value="ApbE-like domains"/>
    <property type="match status" value="1"/>
</dbReference>
<keyword evidence="4 10" id="KW-0808">Transferase</keyword>
<keyword evidence="5 10" id="KW-0479">Metal-binding</keyword>
<dbReference type="PIRSF" id="PIRSF006268">
    <property type="entry name" value="ApbE"/>
    <property type="match status" value="1"/>
</dbReference>
<evidence type="ECO:0000313" key="12">
    <source>
        <dbReference type="EMBL" id="GEP40732.1"/>
    </source>
</evidence>
<evidence type="ECO:0000256" key="10">
    <source>
        <dbReference type="PIRNR" id="PIRNR006268"/>
    </source>
</evidence>
<organism evidence="12 13">
    <name type="scientific">Brevifollis gellanilyticus</name>
    <dbReference type="NCBI Taxonomy" id="748831"/>
    <lineage>
        <taxon>Bacteria</taxon>
        <taxon>Pseudomonadati</taxon>
        <taxon>Verrucomicrobiota</taxon>
        <taxon>Verrucomicrobiia</taxon>
        <taxon>Verrucomicrobiales</taxon>
        <taxon>Verrucomicrobiaceae</taxon>
    </lineage>
</organism>
<gene>
    <name evidence="12" type="ORF">BGE01nite_00230</name>
</gene>
<dbReference type="OrthoDB" id="9778595at2"/>
<dbReference type="RefSeq" id="WP_146848226.1">
    <property type="nucleotide sequence ID" value="NZ_BKAG01000001.1"/>
</dbReference>
<evidence type="ECO:0000256" key="3">
    <source>
        <dbReference type="ARBA" id="ARBA00022630"/>
    </source>
</evidence>
<evidence type="ECO:0000256" key="1">
    <source>
        <dbReference type="ARBA" id="ARBA00011955"/>
    </source>
</evidence>
<evidence type="ECO:0000256" key="9">
    <source>
        <dbReference type="ARBA" id="ARBA00048540"/>
    </source>
</evidence>
<dbReference type="Proteomes" id="UP000321577">
    <property type="component" value="Unassembled WGS sequence"/>
</dbReference>
<dbReference type="AlphaFoldDB" id="A0A512M1X1"/>
<feature type="binding site" evidence="11">
    <location>
        <position position="162"/>
    </location>
    <ligand>
        <name>Mg(2+)</name>
        <dbReference type="ChEBI" id="CHEBI:18420"/>
    </ligand>
</feature>
<reference evidence="12 13" key="1">
    <citation type="submission" date="2019-07" db="EMBL/GenBank/DDBJ databases">
        <title>Whole genome shotgun sequence of Brevifollis gellanilyticus NBRC 108608.</title>
        <authorList>
            <person name="Hosoyama A."/>
            <person name="Uohara A."/>
            <person name="Ohji S."/>
            <person name="Ichikawa N."/>
        </authorList>
    </citation>
    <scope>NUCLEOTIDE SEQUENCE [LARGE SCALE GENOMIC DNA]</scope>
    <source>
        <strain evidence="12 13">NBRC 108608</strain>
    </source>
</reference>
<sequence length="323" mass="35657">MSGPVIPLHVEPDARGVRKVAFRAMGTNCFIQFRCEDSKKALQFVADALGWLSAFEAKFSRFKPDSLVSRINQAAGQDWVKVDADMETMLDLADAMHRLTDGVLDAAMLPLIKVWDWKVVHERLPSEEEISRAMSLSNWKDVQRKRGKVFLPREGMGLDFGGFGKEYAVDQVIGIAKKQGIQDVLVDLGRDIFAIGGNGVHPFWHVGIQDGIQTDKCVGGLAVSGFAVCASGDYARRFEHKGVRYGHILDRRTGWPVRHGLRAVTVLAPSCLLAGIYSTTVFVLGLRDGLRFADNAKGIEACVQDDGGVHVTREFRRFQVQAG</sequence>
<keyword evidence="6 10" id="KW-0274">FAD</keyword>
<comment type="caution">
    <text evidence="12">The sequence shown here is derived from an EMBL/GenBank/DDBJ whole genome shotgun (WGS) entry which is preliminary data.</text>
</comment>
<name>A0A512M1X1_9BACT</name>
<evidence type="ECO:0000256" key="8">
    <source>
        <dbReference type="ARBA" id="ARBA00031306"/>
    </source>
</evidence>
<comment type="catalytic activity">
    <reaction evidence="9 10">
        <text>L-threonyl-[protein] + FAD = FMN-L-threonyl-[protein] + AMP + H(+)</text>
        <dbReference type="Rhea" id="RHEA:36847"/>
        <dbReference type="Rhea" id="RHEA-COMP:11060"/>
        <dbReference type="Rhea" id="RHEA-COMP:11061"/>
        <dbReference type="ChEBI" id="CHEBI:15378"/>
        <dbReference type="ChEBI" id="CHEBI:30013"/>
        <dbReference type="ChEBI" id="CHEBI:57692"/>
        <dbReference type="ChEBI" id="CHEBI:74257"/>
        <dbReference type="ChEBI" id="CHEBI:456215"/>
        <dbReference type="EC" id="2.7.1.180"/>
    </reaction>
</comment>
<evidence type="ECO:0000256" key="7">
    <source>
        <dbReference type="ARBA" id="ARBA00022842"/>
    </source>
</evidence>
<dbReference type="Pfam" id="PF02424">
    <property type="entry name" value="ApbE"/>
    <property type="match status" value="1"/>
</dbReference>
<accession>A0A512M1X1</accession>
<comment type="similarity">
    <text evidence="10">Belongs to the ApbE family.</text>
</comment>
<dbReference type="PANTHER" id="PTHR30040">
    <property type="entry name" value="THIAMINE BIOSYNTHESIS LIPOPROTEIN APBE"/>
    <property type="match status" value="1"/>
</dbReference>
<evidence type="ECO:0000256" key="4">
    <source>
        <dbReference type="ARBA" id="ARBA00022679"/>
    </source>
</evidence>
<dbReference type="SUPFAM" id="SSF143631">
    <property type="entry name" value="ApbE-like"/>
    <property type="match status" value="1"/>
</dbReference>
<evidence type="ECO:0000256" key="2">
    <source>
        <dbReference type="ARBA" id="ARBA00016337"/>
    </source>
</evidence>
<feature type="binding site" evidence="11">
    <location>
        <position position="279"/>
    </location>
    <ligand>
        <name>Mg(2+)</name>
        <dbReference type="ChEBI" id="CHEBI:18420"/>
    </ligand>
</feature>
<keyword evidence="13" id="KW-1185">Reference proteome</keyword>
<dbReference type="InterPro" id="IPR024932">
    <property type="entry name" value="ApbE"/>
</dbReference>
<comment type="cofactor">
    <cofactor evidence="11">
        <name>Mg(2+)</name>
        <dbReference type="ChEBI" id="CHEBI:18420"/>
    </cofactor>
    <cofactor evidence="11">
        <name>Mn(2+)</name>
        <dbReference type="ChEBI" id="CHEBI:29035"/>
    </cofactor>
    <text evidence="11">Magnesium. Can also use manganese.</text>
</comment>
<evidence type="ECO:0000256" key="5">
    <source>
        <dbReference type="ARBA" id="ARBA00022723"/>
    </source>
</evidence>